<gene>
    <name evidence="1" type="ORF">SAMN05421579_12434</name>
</gene>
<evidence type="ECO:0000313" key="2">
    <source>
        <dbReference type="Proteomes" id="UP000199011"/>
    </source>
</evidence>
<proteinExistence type="predicted"/>
<dbReference type="EMBL" id="FOVO01000024">
    <property type="protein sequence ID" value="SFN82347.1"/>
    <property type="molecule type" value="Genomic_DNA"/>
</dbReference>
<organism evidence="1 2">
    <name type="scientific">Xenorhabdus japonica</name>
    <dbReference type="NCBI Taxonomy" id="53341"/>
    <lineage>
        <taxon>Bacteria</taxon>
        <taxon>Pseudomonadati</taxon>
        <taxon>Pseudomonadota</taxon>
        <taxon>Gammaproteobacteria</taxon>
        <taxon>Enterobacterales</taxon>
        <taxon>Morganellaceae</taxon>
        <taxon>Xenorhabdus</taxon>
    </lineage>
</organism>
<dbReference type="AlphaFoldDB" id="A0A1I5C5Z3"/>
<reference evidence="2" key="1">
    <citation type="submission" date="2016-10" db="EMBL/GenBank/DDBJ databases">
        <authorList>
            <person name="Varghese N."/>
            <person name="Submissions S."/>
        </authorList>
    </citation>
    <scope>NUCLEOTIDE SEQUENCE [LARGE SCALE GENOMIC DNA]</scope>
    <source>
        <strain evidence="2">DSM 16522</strain>
    </source>
</reference>
<protein>
    <submittedName>
        <fullName evidence="1">Uncharacterized protein</fullName>
    </submittedName>
</protein>
<dbReference type="OrthoDB" id="7066947at2"/>
<evidence type="ECO:0000313" key="1">
    <source>
        <dbReference type="EMBL" id="SFN82347.1"/>
    </source>
</evidence>
<accession>A0A1I5C5Z3</accession>
<sequence length="99" mass="11526">MKFIEEKFEILHEINKDVTGFLLIAMNKAANEGFDISDCHIDIRLVEAPIDARKYYSVSFYPIKITPENIMTYNEVAFDCFNVNIDADTKKIITNYPRK</sequence>
<dbReference type="RefSeq" id="WP_092519692.1">
    <property type="nucleotide sequence ID" value="NZ_CAWRAH010000046.1"/>
</dbReference>
<name>A0A1I5C5Z3_9GAMM</name>
<dbReference type="Proteomes" id="UP000199011">
    <property type="component" value="Unassembled WGS sequence"/>
</dbReference>
<keyword evidence="2" id="KW-1185">Reference proteome</keyword>